<dbReference type="OrthoDB" id="996320at2"/>
<evidence type="ECO:0000313" key="2">
    <source>
        <dbReference type="Proteomes" id="UP000006420"/>
    </source>
</evidence>
<dbReference type="RefSeq" id="WP_006843885.1">
    <property type="nucleotide sequence ID" value="NZ_AQWJ01000006.1"/>
</dbReference>
<keyword evidence="2" id="KW-1185">Reference proteome</keyword>
<name>F8X2M8_9BACT</name>
<dbReference type="eggNOG" id="ENOG5033FEJ">
    <property type="taxonomic scope" value="Bacteria"/>
</dbReference>
<dbReference type="AlphaFoldDB" id="F8X2M8"/>
<dbReference type="Proteomes" id="UP000006420">
    <property type="component" value="Unassembled WGS sequence"/>
</dbReference>
<dbReference type="STRING" id="742767.HMPREF9456_02520"/>
<protein>
    <submittedName>
        <fullName evidence="1">Uncharacterized protein</fullName>
    </submittedName>
</protein>
<gene>
    <name evidence="1" type="ORF">HMPREF9456_02520</name>
</gene>
<comment type="caution">
    <text evidence="1">The sequence shown here is derived from an EMBL/GenBank/DDBJ whole genome shotgun (WGS) entry which is preliminary data.</text>
</comment>
<proteinExistence type="predicted"/>
<dbReference type="HOGENOM" id="CLU_1056615_0_0_10"/>
<reference evidence="1 2" key="1">
    <citation type="submission" date="2011-04" db="EMBL/GenBank/DDBJ databases">
        <title>The Genome Sequence of Dysgonomonas mossii DSM 22836.</title>
        <authorList>
            <consortium name="The Broad Institute Genome Sequencing Platform"/>
            <person name="Earl A."/>
            <person name="Ward D."/>
            <person name="Feldgarden M."/>
            <person name="Gevers D."/>
            <person name="Pudlo N."/>
            <person name="Martens E."/>
            <person name="Allen-Vercoe E."/>
            <person name="Young S.K."/>
            <person name="Zeng Q."/>
            <person name="Gargeya S."/>
            <person name="Fitzgerald M."/>
            <person name="Haas B."/>
            <person name="Abouelleil A."/>
            <person name="Alvarado L."/>
            <person name="Arachchi H.M."/>
            <person name="Berlin A."/>
            <person name="Brown A."/>
            <person name="Chapman S.B."/>
            <person name="Chen Z."/>
            <person name="Dunbar C."/>
            <person name="Freedman E."/>
            <person name="Gearin G."/>
            <person name="Gellesch M."/>
            <person name="Goldberg J."/>
            <person name="Griggs A."/>
            <person name="Gujja S."/>
            <person name="Heiman D."/>
            <person name="Howarth C."/>
            <person name="Larson L."/>
            <person name="Lui A."/>
            <person name="MacDonald P.J.P."/>
            <person name="Mehta T."/>
            <person name="Montmayeur A."/>
            <person name="Murphy C."/>
            <person name="Neiman D."/>
            <person name="Pearson M."/>
            <person name="Priest M."/>
            <person name="Roberts A."/>
            <person name="Saif S."/>
            <person name="Shea T."/>
            <person name="Shenoy N."/>
            <person name="Sisk P."/>
            <person name="Stolte C."/>
            <person name="Sykes S."/>
            <person name="Yandava C."/>
            <person name="Wortman J."/>
            <person name="Nusbaum C."/>
            <person name="Birren B."/>
        </authorList>
    </citation>
    <scope>NUCLEOTIDE SEQUENCE [LARGE SCALE GENOMIC DNA]</scope>
    <source>
        <strain evidence="1 2">DSM 22836</strain>
    </source>
</reference>
<organism evidence="1 2">
    <name type="scientific">Dysgonomonas mossii DSM 22836</name>
    <dbReference type="NCBI Taxonomy" id="742767"/>
    <lineage>
        <taxon>Bacteria</taxon>
        <taxon>Pseudomonadati</taxon>
        <taxon>Bacteroidota</taxon>
        <taxon>Bacteroidia</taxon>
        <taxon>Bacteroidales</taxon>
        <taxon>Dysgonomonadaceae</taxon>
        <taxon>Dysgonomonas</taxon>
    </lineage>
</organism>
<evidence type="ECO:0000313" key="1">
    <source>
        <dbReference type="EMBL" id="EGK05718.1"/>
    </source>
</evidence>
<sequence length="263" mass="28952">MKQTNFNQKQRGWTVSGVLLLFGILLFMPQHIQGQVTIGTSVSPHQDALLDLKENSNGTATKGLLLPRVELIALNNKSPLNEHVKGMLVYNTKDIDDDVFEGCYYNDGTQWIRVGSGAGDIEIPDVVLANLWQATSGWSIISQEFRSYGKAVNFIVKLKRIGANISVWNTAHNSQKIAEISSGTDKDTYKPFASTTVTSQSDMNINCLVNFPARNISTTAESTIDFDGNIYIQNVSESVGTFMNMGTIVTNDIIVVSGSYFIR</sequence>
<dbReference type="EMBL" id="ADLW01000013">
    <property type="protein sequence ID" value="EGK05718.1"/>
    <property type="molecule type" value="Genomic_DNA"/>
</dbReference>
<accession>F8X2M8</accession>
<dbReference type="GeneID" id="78083146"/>